<dbReference type="InterPro" id="IPR011033">
    <property type="entry name" value="PRC_barrel-like_sf"/>
</dbReference>
<evidence type="ECO:0000313" key="4">
    <source>
        <dbReference type="EMBL" id="MTV29967.1"/>
    </source>
</evidence>
<sequence>MVHASSIGHLDVAQFAIWAFWLFFACLVWYLRQEDRREGYPLVNDATGKMKDRGFLYIPEAKTFRMPDGSNVQAPTCKGDDRPVNGTQFDTFPGAPIEPNGNPLAAGVGPGSWNVRPDVTAKTLEGQNLVAPLRVATHFAVPAQQKSPVGFKVIGADGKSAGTVKDLWVDRGESQVRYFELALDAGGVILAPVCFVDVYRGKKIVKINALTSSQFAGVPKTRTSDSVTMQEEEKIAAYFGAGTLYATPDRAEPFL</sequence>
<evidence type="ECO:0000256" key="1">
    <source>
        <dbReference type="SAM" id="Phobius"/>
    </source>
</evidence>
<dbReference type="GO" id="GO:0030077">
    <property type="term" value="C:plasma membrane light-harvesting complex"/>
    <property type="evidence" value="ECO:0007669"/>
    <property type="project" value="InterPro"/>
</dbReference>
<proteinExistence type="predicted"/>
<dbReference type="GO" id="GO:0019684">
    <property type="term" value="P:photosynthesis, light reaction"/>
    <property type="evidence" value="ECO:0007669"/>
    <property type="project" value="InterPro"/>
</dbReference>
<feature type="domain" description="Photosynthetic reaction centre H subunit N-terminal" evidence="2">
    <location>
        <begin position="7"/>
        <end position="135"/>
    </location>
</feature>
<keyword evidence="1" id="KW-1133">Transmembrane helix</keyword>
<evidence type="ECO:0000259" key="2">
    <source>
        <dbReference type="Pfam" id="PF03967"/>
    </source>
</evidence>
<dbReference type="Pfam" id="PF05239">
    <property type="entry name" value="PRC"/>
    <property type="match status" value="1"/>
</dbReference>
<dbReference type="NCBIfam" id="TIGR01150">
    <property type="entry name" value="puhA"/>
    <property type="match status" value="1"/>
</dbReference>
<dbReference type="OrthoDB" id="8557487at2"/>
<dbReference type="InterPro" id="IPR014747">
    <property type="entry name" value="Bac_photo_RC_H_C"/>
</dbReference>
<dbReference type="Proteomes" id="UP000439113">
    <property type="component" value="Unassembled WGS sequence"/>
</dbReference>
<keyword evidence="1" id="KW-0472">Membrane</keyword>
<accession>A0A6N8DI55</accession>
<dbReference type="AlphaFoldDB" id="A0A6N8DI55"/>
<dbReference type="RefSeq" id="WP_155444633.1">
    <property type="nucleotide sequence ID" value="NZ_JAOQNR010000002.1"/>
</dbReference>
<reference evidence="4 5" key="1">
    <citation type="submission" date="2019-11" db="EMBL/GenBank/DDBJ databases">
        <title>Whole-genome sequence of a Rhodoblastus acidophilus DSM 142.</title>
        <authorList>
            <person name="Kyndt J.A."/>
            <person name="Meyer T.E."/>
        </authorList>
    </citation>
    <scope>NUCLEOTIDE SEQUENCE [LARGE SCALE GENOMIC DNA]</scope>
    <source>
        <strain evidence="4 5">DSM 142</strain>
    </source>
</reference>
<feature type="transmembrane region" description="Helical" evidence="1">
    <location>
        <begin position="12"/>
        <end position="31"/>
    </location>
</feature>
<gene>
    <name evidence="4" type="primary">puhA</name>
    <name evidence="4" type="ORF">GJ654_03045</name>
</gene>
<dbReference type="SUPFAM" id="SSF81490">
    <property type="entry name" value="Photosystem II reaction centre subunit H, transmembrane region"/>
    <property type="match status" value="1"/>
</dbReference>
<name>A0A6N8DI55_RHOAC</name>
<dbReference type="InterPro" id="IPR037097">
    <property type="entry name" value="Photo_RC_H_N_sf"/>
</dbReference>
<evidence type="ECO:0000313" key="5">
    <source>
        <dbReference type="Proteomes" id="UP000439113"/>
    </source>
</evidence>
<dbReference type="InterPro" id="IPR027275">
    <property type="entry name" value="PRC-brl_dom"/>
</dbReference>
<keyword evidence="1" id="KW-0812">Transmembrane</keyword>
<organism evidence="4 5">
    <name type="scientific">Rhodoblastus acidophilus</name>
    <name type="common">Rhodopseudomonas acidophila</name>
    <dbReference type="NCBI Taxonomy" id="1074"/>
    <lineage>
        <taxon>Bacteria</taxon>
        <taxon>Pseudomonadati</taxon>
        <taxon>Pseudomonadota</taxon>
        <taxon>Alphaproteobacteria</taxon>
        <taxon>Hyphomicrobiales</taxon>
        <taxon>Rhodoblastaceae</taxon>
        <taxon>Rhodoblastus</taxon>
    </lineage>
</organism>
<dbReference type="InterPro" id="IPR005652">
    <property type="entry name" value="Photo_RC_H"/>
</dbReference>
<protein>
    <submittedName>
        <fullName evidence="4">Photosynthetic reaction center subunit H</fullName>
    </submittedName>
</protein>
<dbReference type="SUPFAM" id="SSF50346">
    <property type="entry name" value="PRC-barrel domain"/>
    <property type="match status" value="1"/>
</dbReference>
<comment type="caution">
    <text evidence="4">The sequence shown here is derived from an EMBL/GenBank/DDBJ whole genome shotgun (WGS) entry which is preliminary data.</text>
</comment>
<dbReference type="Pfam" id="PF03967">
    <property type="entry name" value="PRCH"/>
    <property type="match status" value="1"/>
</dbReference>
<dbReference type="Gene3D" id="4.10.540.10">
    <property type="entry name" value="Photosynthetic reaction centre, H subunit, N-terminal domain"/>
    <property type="match status" value="1"/>
</dbReference>
<evidence type="ECO:0000259" key="3">
    <source>
        <dbReference type="Pfam" id="PF05239"/>
    </source>
</evidence>
<dbReference type="Gene3D" id="3.90.50.10">
    <property type="entry name" value="Photosynthetic Reaction Center, subunit H, domain 2"/>
    <property type="match status" value="1"/>
</dbReference>
<feature type="domain" description="PRC-barrel" evidence="3">
    <location>
        <begin position="147"/>
        <end position="204"/>
    </location>
</feature>
<dbReference type="EMBL" id="WNKS01000002">
    <property type="protein sequence ID" value="MTV29967.1"/>
    <property type="molecule type" value="Genomic_DNA"/>
</dbReference>
<dbReference type="InterPro" id="IPR015810">
    <property type="entry name" value="Photo_RC_H_N"/>
</dbReference>